<keyword evidence="7" id="KW-1185">Reference proteome</keyword>
<comment type="similarity">
    <text evidence="1">Belongs to the bacterial sugar transferase family.</text>
</comment>
<reference evidence="6 8" key="3">
    <citation type="submission" date="2018-07" db="EMBL/GenBank/DDBJ databases">
        <title>Genomic and Epidemiologic Investigation of an Indolent Hospital Outbreak.</title>
        <authorList>
            <person name="Johnson R.C."/>
            <person name="Deming C."/>
            <person name="Conlan S."/>
            <person name="Zellmer C.J."/>
            <person name="Michelin A.V."/>
            <person name="Lee-Lin S."/>
            <person name="Thomas P.J."/>
            <person name="Park M."/>
            <person name="Weingarten R.A."/>
            <person name="Less J."/>
            <person name="Dekker J.P."/>
            <person name="Frank K.M."/>
            <person name="Musser K.A."/>
            <person name="Mcquiston J.R."/>
            <person name="Henderson D.K."/>
            <person name="Lau A.F."/>
            <person name="Palmore T.N."/>
            <person name="Segre J.A."/>
        </authorList>
    </citation>
    <scope>NUCLEOTIDE SEQUENCE [LARGE SCALE GENOMIC DNA]</scope>
    <source>
        <strain evidence="6 8">SK-NIH.Env10_0317</strain>
    </source>
</reference>
<gene>
    <name evidence="5" type="ORF">BRX40_20840</name>
    <name evidence="6" type="ORF">CA257_03435</name>
</gene>
<evidence type="ECO:0000313" key="6">
    <source>
        <dbReference type="EMBL" id="RSV07059.1"/>
    </source>
</evidence>
<dbReference type="PANTHER" id="PTHR30576">
    <property type="entry name" value="COLANIC BIOSYNTHESIS UDP-GLUCOSE LIPID CARRIER TRANSFERASE"/>
    <property type="match status" value="1"/>
</dbReference>
<keyword evidence="3" id="KW-0812">Transmembrane</keyword>
<feature type="transmembrane region" description="Helical" evidence="3">
    <location>
        <begin position="23"/>
        <end position="45"/>
    </location>
</feature>
<organism evidence="5 7">
    <name type="scientific">Sphingomonas koreensis</name>
    <dbReference type="NCBI Taxonomy" id="93064"/>
    <lineage>
        <taxon>Bacteria</taxon>
        <taxon>Pseudomonadati</taxon>
        <taxon>Pseudomonadota</taxon>
        <taxon>Alphaproteobacteria</taxon>
        <taxon>Sphingomonadales</taxon>
        <taxon>Sphingomonadaceae</taxon>
        <taxon>Sphingomonas</taxon>
    </lineage>
</organism>
<dbReference type="EMBL" id="CP018820">
    <property type="protein sequence ID" value="APR54543.1"/>
    <property type="molecule type" value="Genomic_DNA"/>
</dbReference>
<dbReference type="AlphaFoldDB" id="A0A1L6JF48"/>
<feature type="domain" description="Bacterial sugar transferase" evidence="4">
    <location>
        <begin position="239"/>
        <end position="426"/>
    </location>
</feature>
<dbReference type="Proteomes" id="UP000185161">
    <property type="component" value="Chromosome"/>
</dbReference>
<reference evidence="5" key="1">
    <citation type="submission" date="2016-12" db="EMBL/GenBank/DDBJ databases">
        <title>Whole genome sequencing of Sphingomonas koreensis.</title>
        <authorList>
            <person name="Conlan S."/>
            <person name="Thomas P.J."/>
            <person name="Mullikin J."/>
            <person name="Palmore T.N."/>
            <person name="Frank K.M."/>
            <person name="Segre J.A."/>
        </authorList>
    </citation>
    <scope>NUCLEOTIDE SEQUENCE</scope>
    <source>
        <strain evidence="5">ABOJV</strain>
    </source>
</reference>
<feature type="transmembrane region" description="Helical" evidence="3">
    <location>
        <begin position="51"/>
        <end position="73"/>
    </location>
</feature>
<name>A0A1L6JF48_9SPHN</name>
<proteinExistence type="inferred from homology"/>
<feature type="transmembrane region" description="Helical" evidence="3">
    <location>
        <begin position="85"/>
        <end position="106"/>
    </location>
</feature>
<keyword evidence="2" id="KW-0270">Exopolysaccharide synthesis</keyword>
<dbReference type="InterPro" id="IPR003362">
    <property type="entry name" value="Bact_transf"/>
</dbReference>
<keyword evidence="3" id="KW-1133">Transmembrane helix</keyword>
<evidence type="ECO:0000256" key="3">
    <source>
        <dbReference type="SAM" id="Phobius"/>
    </source>
</evidence>
<dbReference type="PANTHER" id="PTHR30576:SF0">
    <property type="entry name" value="UNDECAPRENYL-PHOSPHATE N-ACETYLGALACTOSAMINYL 1-PHOSPHATE TRANSFERASE-RELATED"/>
    <property type="match status" value="1"/>
</dbReference>
<dbReference type="KEGG" id="skr:BRX40_20840"/>
<reference evidence="7" key="2">
    <citation type="submission" date="2016-12" db="EMBL/GenBank/DDBJ databases">
        <title>Whole genome sequencing of Sphingomonas sp. ABOJV.</title>
        <authorList>
            <person name="Conlan S."/>
            <person name="Thomas P.J."/>
            <person name="Mullikin J."/>
            <person name="Palmore T.N."/>
            <person name="Frank K.M."/>
            <person name="Segre J.A."/>
        </authorList>
    </citation>
    <scope>NUCLEOTIDE SEQUENCE [LARGE SCALE GENOMIC DNA]</scope>
    <source>
        <strain evidence="7">ABOJV</strain>
    </source>
</reference>
<dbReference type="STRING" id="93064.BRX40_20840"/>
<feature type="transmembrane region" description="Helical" evidence="3">
    <location>
        <begin position="112"/>
        <end position="131"/>
    </location>
</feature>
<sequence>MMIIGSASSRFSRLQSHAMEQRSFQAIAGVLLAVVLPGALMLTVWPPELLLLASVQNTILAVSAAFVGGLLWYRRLGRHPGVQGLENVLTAFITTFAVAAAMLLLLRIDYSRVYFFTSFVFTLGGFALMSARASLTEHLNFHVIPFGSYERLLQIPNGSWTVMASPALPKRAVAGIVADLRADMPDEWEGMMADAVLSGVPVFHIKQIEEALSGRVDIEHMSENQFGSLLPNLGYRKLKTVSDALIALALLPFLLPFFAIVALLIKLDSPGPVFYMQPRIGMRGRPFQMYKFRSMRNAVPGASNDARSAAMTLSDDARITRLGRIIRQYRIDELPQILNVLRGEMSWVGPRPEAVALSEWYLSELPFYKYRHIVKPGLTGWAQVNQGHVTDLNSVHEKLRFDFYYIKYFSIWLDLVITIRTVRIVLSGFGAK</sequence>
<dbReference type="GO" id="GO:0000271">
    <property type="term" value="P:polysaccharide biosynthetic process"/>
    <property type="evidence" value="ECO:0007669"/>
    <property type="project" value="UniProtKB-KW"/>
</dbReference>
<keyword evidence="3" id="KW-0472">Membrane</keyword>
<evidence type="ECO:0000313" key="7">
    <source>
        <dbReference type="Proteomes" id="UP000185161"/>
    </source>
</evidence>
<evidence type="ECO:0000256" key="1">
    <source>
        <dbReference type="ARBA" id="ARBA00006464"/>
    </source>
</evidence>
<dbReference type="EMBL" id="QQWO01000002">
    <property type="protein sequence ID" value="RSV07059.1"/>
    <property type="molecule type" value="Genomic_DNA"/>
</dbReference>
<protein>
    <recommendedName>
        <fullName evidence="4">Bacterial sugar transferase domain-containing protein</fullName>
    </recommendedName>
</protein>
<accession>A0A1L6JF48</accession>
<dbReference type="Pfam" id="PF02397">
    <property type="entry name" value="Bac_transf"/>
    <property type="match status" value="1"/>
</dbReference>
<evidence type="ECO:0000256" key="2">
    <source>
        <dbReference type="ARBA" id="ARBA00023169"/>
    </source>
</evidence>
<evidence type="ECO:0000313" key="5">
    <source>
        <dbReference type="EMBL" id="APR54543.1"/>
    </source>
</evidence>
<dbReference type="RefSeq" id="WP_075152872.1">
    <property type="nucleotide sequence ID" value="NZ_QLJC01000005.1"/>
</dbReference>
<evidence type="ECO:0000259" key="4">
    <source>
        <dbReference type="Pfam" id="PF02397"/>
    </source>
</evidence>
<evidence type="ECO:0000313" key="8">
    <source>
        <dbReference type="Proteomes" id="UP000286681"/>
    </source>
</evidence>
<dbReference type="Proteomes" id="UP000286681">
    <property type="component" value="Unassembled WGS sequence"/>
</dbReference>
<dbReference type="GO" id="GO:0016780">
    <property type="term" value="F:phosphotransferase activity, for other substituted phosphate groups"/>
    <property type="evidence" value="ECO:0007669"/>
    <property type="project" value="TreeGrafter"/>
</dbReference>
<feature type="transmembrane region" description="Helical" evidence="3">
    <location>
        <begin position="244"/>
        <end position="265"/>
    </location>
</feature>